<proteinExistence type="predicted"/>
<name>A0AAC9JHG1_9ALTE</name>
<evidence type="ECO:0000313" key="1">
    <source>
        <dbReference type="EMBL" id="APD92062.1"/>
    </source>
</evidence>
<sequence length="199" mass="22356">MTGNRKHGFMRSSKAGRNDFGMAQSFFCDACEKEHGQSVERTGLKHFIGSDVLICDRKYFQMKDAESKAQSNTSKAISKLKRLKSKIGLADDKGRKHRIDFIATVLIHQLKDELNSYQLFDEHGIGERDFDTCFEMHDGDLVVHGLVALAKKNYWLKANMKKAFGPACFNDWVATYKNVEANAITAQTNGSEGQLALTL</sequence>
<dbReference type="RefSeq" id="WP_071960672.1">
    <property type="nucleotide sequence ID" value="NZ_CP018025.1"/>
</dbReference>
<reference evidence="1 2" key="1">
    <citation type="submission" date="2016-11" db="EMBL/GenBank/DDBJ databases">
        <title>Networking in microbes: conjugative elements and plasmids in the genus Alteromonas.</title>
        <authorList>
            <person name="Lopez-Perez M."/>
            <person name="Ramon-Marco N."/>
            <person name="Rodriguez-Valera F."/>
        </authorList>
    </citation>
    <scope>NUCLEOTIDE SEQUENCE [LARGE SCALE GENOMIC DNA]</scope>
    <source>
        <strain evidence="1 2">CP48</strain>
        <plasmid evidence="2">pamcp48-600</plasmid>
    </source>
</reference>
<dbReference type="AlphaFoldDB" id="A0AAC9JHG1"/>
<protein>
    <submittedName>
        <fullName evidence="1">Uncharacterized protein</fullName>
    </submittedName>
</protein>
<gene>
    <name evidence="1" type="ORF">BM524_19265</name>
</gene>
<evidence type="ECO:0000313" key="2">
    <source>
        <dbReference type="Proteomes" id="UP000182101"/>
    </source>
</evidence>
<accession>A0AAC9JHG1</accession>
<dbReference type="Proteomes" id="UP000182101">
    <property type="component" value="Plasmid pAMCP48-600"/>
</dbReference>
<keyword evidence="1" id="KW-0614">Plasmid</keyword>
<dbReference type="EMBL" id="CP018025">
    <property type="protein sequence ID" value="APD92062.1"/>
    <property type="molecule type" value="Genomic_DNA"/>
</dbReference>
<organism evidence="1 2">
    <name type="scientific">Alteromonas mediterranea</name>
    <dbReference type="NCBI Taxonomy" id="314275"/>
    <lineage>
        <taxon>Bacteria</taxon>
        <taxon>Pseudomonadati</taxon>
        <taxon>Pseudomonadota</taxon>
        <taxon>Gammaproteobacteria</taxon>
        <taxon>Alteromonadales</taxon>
        <taxon>Alteromonadaceae</taxon>
        <taxon>Alteromonas/Salinimonas group</taxon>
        <taxon>Alteromonas</taxon>
    </lineage>
</organism>
<geneLocation type="plasmid" evidence="2">
    <name>pamcp48-600</name>
</geneLocation>